<protein>
    <submittedName>
        <fullName evidence="1">Uncharacterized protein</fullName>
    </submittedName>
</protein>
<reference evidence="1 2" key="1">
    <citation type="submission" date="2016-10" db="EMBL/GenBank/DDBJ databases">
        <authorList>
            <person name="de Groot N.N."/>
        </authorList>
    </citation>
    <scope>NUCLEOTIDE SEQUENCE [LARGE SCALE GENOMIC DNA]</scope>
    <source>
        <strain evidence="1 2">DSM 15230</strain>
    </source>
</reference>
<dbReference type="Proteomes" id="UP000199689">
    <property type="component" value="Unassembled WGS sequence"/>
</dbReference>
<organism evidence="1 2">
    <name type="scientific">Allisonella histaminiformans</name>
    <dbReference type="NCBI Taxonomy" id="209880"/>
    <lineage>
        <taxon>Bacteria</taxon>
        <taxon>Bacillati</taxon>
        <taxon>Bacillota</taxon>
        <taxon>Negativicutes</taxon>
        <taxon>Veillonellales</taxon>
        <taxon>Veillonellaceae</taxon>
        <taxon>Allisonella</taxon>
    </lineage>
</organism>
<keyword evidence="2" id="KW-1185">Reference proteome</keyword>
<gene>
    <name evidence="1" type="ORF">SAMN02910343_00533</name>
</gene>
<dbReference type="STRING" id="209880.SAMN02910343_00533"/>
<dbReference type="EMBL" id="FMXA01000006">
    <property type="protein sequence ID" value="SDA43464.1"/>
    <property type="molecule type" value="Genomic_DNA"/>
</dbReference>
<proteinExistence type="predicted"/>
<dbReference type="AlphaFoldDB" id="A0A1G5VCF0"/>
<evidence type="ECO:0000313" key="2">
    <source>
        <dbReference type="Proteomes" id="UP000199689"/>
    </source>
</evidence>
<name>A0A1G5VCF0_9FIRM</name>
<accession>A0A1G5VCF0</accession>
<sequence>MHPLSYGNLEKWNFIKVWAFRHKNFCRMGNLWYNNLYLIGNSRNCMMMGFISCK</sequence>
<evidence type="ECO:0000313" key="1">
    <source>
        <dbReference type="EMBL" id="SDA43464.1"/>
    </source>
</evidence>